<dbReference type="SUPFAM" id="SSF55120">
    <property type="entry name" value="Pseudouridine synthase"/>
    <property type="match status" value="1"/>
</dbReference>
<dbReference type="Proteomes" id="UP000008229">
    <property type="component" value="Chromosome"/>
</dbReference>
<dbReference type="HAMAP" id="MF_00171">
    <property type="entry name" value="TruA"/>
    <property type="match status" value="1"/>
</dbReference>
<dbReference type="InterPro" id="IPR020103">
    <property type="entry name" value="PsdUridine_synth_cat_dom_sf"/>
</dbReference>
<dbReference type="AlphaFoldDB" id="D3EYS3"/>
<dbReference type="HOGENOM" id="CLU_014673_0_1_11"/>
<protein>
    <recommendedName>
        <fullName evidence="4">tRNA pseudouridine synthase A</fullName>
        <ecNumber evidence="4">5.4.99.12</ecNumber>
    </recommendedName>
    <alternativeName>
        <fullName evidence="4">tRNA pseudouridine(38-40) synthase</fullName>
    </alternativeName>
    <alternativeName>
        <fullName evidence="4">tRNA pseudouridylate synthase I</fullName>
    </alternativeName>
    <alternativeName>
        <fullName evidence="4">tRNA-uridine isomerase I</fullName>
    </alternativeName>
</protein>
<reference evidence="10" key="2">
    <citation type="submission" date="2010-01" db="EMBL/GenBank/DDBJ databases">
        <title>The complete genome of Conexibacter woesei DSM 14684.</title>
        <authorList>
            <consortium name="US DOE Joint Genome Institute (JGI-PGF)"/>
            <person name="Lucas S."/>
            <person name="Copeland A."/>
            <person name="Lapidus A."/>
            <person name="Glavina del Rio T."/>
            <person name="Dalin E."/>
            <person name="Tice H."/>
            <person name="Bruce D."/>
            <person name="Goodwin L."/>
            <person name="Pitluck S."/>
            <person name="Kyrpides N."/>
            <person name="Mavromatis K."/>
            <person name="Ivanova N."/>
            <person name="Mikhailova N."/>
            <person name="Chertkov O."/>
            <person name="Brettin T."/>
            <person name="Detter J.C."/>
            <person name="Han C."/>
            <person name="Larimer F."/>
            <person name="Land M."/>
            <person name="Hauser L."/>
            <person name="Markowitz V."/>
            <person name="Cheng J.-F."/>
            <person name="Hugenholtz P."/>
            <person name="Woyke T."/>
            <person name="Wu D."/>
            <person name="Pukall R."/>
            <person name="Steenblock K."/>
            <person name="Schneider S."/>
            <person name="Klenk H.-P."/>
            <person name="Eisen J.A."/>
        </authorList>
    </citation>
    <scope>NUCLEOTIDE SEQUENCE [LARGE SCALE GENOMIC DNA]</scope>
    <source>
        <strain evidence="10">DSM 14684 / CIP 108061 / JCM 11494 / NBRC 100937 / ID131577</strain>
    </source>
</reference>
<comment type="subunit">
    <text evidence="4">Homodimer.</text>
</comment>
<evidence type="ECO:0000313" key="10">
    <source>
        <dbReference type="Proteomes" id="UP000008229"/>
    </source>
</evidence>
<feature type="binding site" evidence="4 6">
    <location>
        <position position="110"/>
    </location>
    <ligand>
        <name>substrate</name>
    </ligand>
</feature>
<dbReference type="STRING" id="469383.Cwoe_1368"/>
<dbReference type="CDD" id="cd02570">
    <property type="entry name" value="PseudoU_synth_EcTruA"/>
    <property type="match status" value="1"/>
</dbReference>
<proteinExistence type="inferred from homology"/>
<dbReference type="InterPro" id="IPR020095">
    <property type="entry name" value="PsdUridine_synth_TruA_C"/>
</dbReference>
<keyword evidence="3 4" id="KW-0413">Isomerase</keyword>
<sequence length="261" mass="28912">MLSTAHVTRLTLEYDGRDFAGWARQPGRRTVEDALERALATVLRRDAVGLTVAGRTDAGVHAWAQEASYEGPPAAPHRLNALLPDDVAVIDARPAPPGFSARHDATSRAYRYRVLVRRSRSAHERGRALWWPHRLDRDALDACAAALAGTHDFTAFTPTETDHVRFQREVMHASWRADGDMLQFSIEADAFMRNMNRVLVGTMLEVAGERRSVEQFTALLDGAPRDRAGVTAPPHGLYLAGVGYDGLRVLGPDGSIRWDRR</sequence>
<evidence type="ECO:0000256" key="1">
    <source>
        <dbReference type="ARBA" id="ARBA00009375"/>
    </source>
</evidence>
<comment type="caution">
    <text evidence="4">Lacks conserved residue(s) required for the propagation of feature annotation.</text>
</comment>
<dbReference type="GO" id="GO:0031119">
    <property type="term" value="P:tRNA pseudouridine synthesis"/>
    <property type="evidence" value="ECO:0007669"/>
    <property type="project" value="UniProtKB-UniRule"/>
</dbReference>
<dbReference type="PANTHER" id="PTHR11142">
    <property type="entry name" value="PSEUDOURIDYLATE SYNTHASE"/>
    <property type="match status" value="1"/>
</dbReference>
<evidence type="ECO:0000256" key="2">
    <source>
        <dbReference type="ARBA" id="ARBA00022694"/>
    </source>
</evidence>
<evidence type="ECO:0000256" key="4">
    <source>
        <dbReference type="HAMAP-Rule" id="MF_00171"/>
    </source>
</evidence>
<comment type="catalytic activity">
    <reaction evidence="4 7">
        <text>uridine(38/39/40) in tRNA = pseudouridine(38/39/40) in tRNA</text>
        <dbReference type="Rhea" id="RHEA:22376"/>
        <dbReference type="Rhea" id="RHEA-COMP:10085"/>
        <dbReference type="Rhea" id="RHEA-COMP:10087"/>
        <dbReference type="ChEBI" id="CHEBI:65314"/>
        <dbReference type="ChEBI" id="CHEBI:65315"/>
        <dbReference type="EC" id="5.4.99.12"/>
    </reaction>
</comment>
<evidence type="ECO:0000256" key="3">
    <source>
        <dbReference type="ARBA" id="ARBA00023235"/>
    </source>
</evidence>
<evidence type="ECO:0000313" key="9">
    <source>
        <dbReference type="EMBL" id="ADB49797.1"/>
    </source>
</evidence>
<keyword evidence="2 4" id="KW-0819">tRNA processing</keyword>
<feature type="domain" description="Pseudouridine synthase I TruA alpha/beta" evidence="8">
    <location>
        <begin position="144"/>
        <end position="245"/>
    </location>
</feature>
<dbReference type="GO" id="GO:0003723">
    <property type="term" value="F:RNA binding"/>
    <property type="evidence" value="ECO:0007669"/>
    <property type="project" value="InterPro"/>
</dbReference>
<dbReference type="PANTHER" id="PTHR11142:SF0">
    <property type="entry name" value="TRNA PSEUDOURIDINE SYNTHASE-LIKE 1"/>
    <property type="match status" value="1"/>
</dbReference>
<dbReference type="RefSeq" id="WP_012932848.1">
    <property type="nucleotide sequence ID" value="NC_013739.1"/>
</dbReference>
<evidence type="ECO:0000259" key="8">
    <source>
        <dbReference type="Pfam" id="PF01416"/>
    </source>
</evidence>
<evidence type="ECO:0000256" key="6">
    <source>
        <dbReference type="PIRSR" id="PIRSR001430-2"/>
    </source>
</evidence>
<feature type="active site" description="Nucleophile" evidence="4 5">
    <location>
        <position position="57"/>
    </location>
</feature>
<dbReference type="InterPro" id="IPR001406">
    <property type="entry name" value="PsdUridine_synth_TruA"/>
</dbReference>
<dbReference type="Gene3D" id="3.30.70.580">
    <property type="entry name" value="Pseudouridine synthase I, catalytic domain, N-terminal subdomain"/>
    <property type="match status" value="1"/>
</dbReference>
<evidence type="ECO:0000256" key="7">
    <source>
        <dbReference type="RuleBase" id="RU003792"/>
    </source>
</evidence>
<dbReference type="EC" id="5.4.99.12" evidence="4"/>
<gene>
    <name evidence="4" type="primary">truA</name>
    <name evidence="9" type="ordered locus">Cwoe_1368</name>
</gene>
<dbReference type="EMBL" id="CP001854">
    <property type="protein sequence ID" value="ADB49797.1"/>
    <property type="molecule type" value="Genomic_DNA"/>
</dbReference>
<keyword evidence="10" id="KW-1185">Reference proteome</keyword>
<reference evidence="9 10" key="1">
    <citation type="journal article" date="2010" name="Stand. Genomic Sci.">
        <title>Complete genome sequence of Conexibacter woesei type strain (ID131577).</title>
        <authorList>
            <person name="Pukall R."/>
            <person name="Lapidus A."/>
            <person name="Glavina Del Rio T."/>
            <person name="Copeland A."/>
            <person name="Tice H."/>
            <person name="Cheng J.-F."/>
            <person name="Lucas S."/>
            <person name="Chen F."/>
            <person name="Nolan M."/>
            <person name="Bruce D."/>
            <person name="Goodwin L."/>
            <person name="Pitluck S."/>
            <person name="Mavromatis K."/>
            <person name="Ivanova N."/>
            <person name="Ovchinnikova G."/>
            <person name="Pati A."/>
            <person name="Chen A."/>
            <person name="Palaniappan K."/>
            <person name="Land M."/>
            <person name="Hauser L."/>
            <person name="Chang Y.-J."/>
            <person name="Jeffries C.D."/>
            <person name="Chain P."/>
            <person name="Meincke L."/>
            <person name="Sims D."/>
            <person name="Brettin T."/>
            <person name="Detter J.C."/>
            <person name="Rohde M."/>
            <person name="Goeker M."/>
            <person name="Bristow J."/>
            <person name="Eisen J.A."/>
            <person name="Markowitz V."/>
            <person name="Kyrpides N.C."/>
            <person name="Klenk H.-P."/>
            <person name="Hugenholtz P."/>
        </authorList>
    </citation>
    <scope>NUCLEOTIDE SEQUENCE [LARGE SCALE GENOMIC DNA]</scope>
    <source>
        <strain evidence="10">DSM 14684 / CIP 108061 / JCM 11494 / NBRC 100937 / ID131577</strain>
    </source>
</reference>
<dbReference type="InterPro" id="IPR020094">
    <property type="entry name" value="TruA/RsuA/RluB/E/F_N"/>
</dbReference>
<evidence type="ECO:0000256" key="5">
    <source>
        <dbReference type="PIRSR" id="PIRSR001430-1"/>
    </source>
</evidence>
<name>D3EYS3_CONWI</name>
<accession>D3EYS3</accession>
<dbReference type="Gene3D" id="3.30.70.660">
    <property type="entry name" value="Pseudouridine synthase I, catalytic domain, C-terminal subdomain"/>
    <property type="match status" value="1"/>
</dbReference>
<dbReference type="eggNOG" id="COG0101">
    <property type="taxonomic scope" value="Bacteria"/>
</dbReference>
<dbReference type="PIRSF" id="PIRSF001430">
    <property type="entry name" value="tRNA_psdUrid_synth"/>
    <property type="match status" value="1"/>
</dbReference>
<comment type="similarity">
    <text evidence="1 4 7">Belongs to the tRNA pseudouridine synthase TruA family.</text>
</comment>
<dbReference type="NCBIfam" id="TIGR00071">
    <property type="entry name" value="hisT_truA"/>
    <property type="match status" value="1"/>
</dbReference>
<comment type="function">
    <text evidence="4">Formation of pseudouridine at positions 38, 39 and 40 in the anticodon stem and loop of transfer RNAs.</text>
</comment>
<dbReference type="GO" id="GO:0160147">
    <property type="term" value="F:tRNA pseudouridine(38-40) synthase activity"/>
    <property type="evidence" value="ECO:0007669"/>
    <property type="project" value="UniProtKB-EC"/>
</dbReference>
<dbReference type="Pfam" id="PF01416">
    <property type="entry name" value="PseudoU_synth_1"/>
    <property type="match status" value="1"/>
</dbReference>
<dbReference type="InterPro" id="IPR020097">
    <property type="entry name" value="PsdUridine_synth_TruA_a/b_dom"/>
</dbReference>
<dbReference type="KEGG" id="cwo:Cwoe_1368"/>
<organism evidence="9 10">
    <name type="scientific">Conexibacter woesei (strain DSM 14684 / CCUG 47730 / CIP 108061 / JCM 11494 / NBRC 100937 / ID131577)</name>
    <dbReference type="NCBI Taxonomy" id="469383"/>
    <lineage>
        <taxon>Bacteria</taxon>
        <taxon>Bacillati</taxon>
        <taxon>Actinomycetota</taxon>
        <taxon>Thermoleophilia</taxon>
        <taxon>Solirubrobacterales</taxon>
        <taxon>Conexibacteraceae</taxon>
        <taxon>Conexibacter</taxon>
    </lineage>
</organism>